<gene>
    <name evidence="4" type="ORF">GJU41_23440</name>
</gene>
<accession>A0A6I2MET2</accession>
<evidence type="ECO:0000313" key="5">
    <source>
        <dbReference type="Proteomes" id="UP000441585"/>
    </source>
</evidence>
<keyword evidence="3" id="KW-0472">Membrane</keyword>
<feature type="transmembrane region" description="Helical" evidence="3">
    <location>
        <begin position="12"/>
        <end position="33"/>
    </location>
</feature>
<keyword evidence="5" id="KW-1185">Reference proteome</keyword>
<dbReference type="GO" id="GO:0030420">
    <property type="term" value="P:establishment of competence for transformation"/>
    <property type="evidence" value="ECO:0007669"/>
    <property type="project" value="UniProtKB-KW"/>
</dbReference>
<dbReference type="Proteomes" id="UP000441585">
    <property type="component" value="Unassembled WGS sequence"/>
</dbReference>
<dbReference type="PROSITE" id="PS00409">
    <property type="entry name" value="PROKAR_NTER_METHYL"/>
    <property type="match status" value="1"/>
</dbReference>
<dbReference type="InterPro" id="IPR012902">
    <property type="entry name" value="N_methyl_site"/>
</dbReference>
<sequence>MMKLVKNQQGISLIELLAVLALSSMVIILGASFQTGMFKAGNLTITKNELRNESVLILDALNKAMENADEFASDNQIGAELKAVNLLEIEKIYDENKKEFTESRNTFSIEVRGNALFIRGKQVSDERHVLRDTKFLINGNQLVCTIILNTKDSNGEPYKIIKIFDLS</sequence>
<dbReference type="EMBL" id="WKKF01000019">
    <property type="protein sequence ID" value="MRX56898.1"/>
    <property type="molecule type" value="Genomic_DNA"/>
</dbReference>
<keyword evidence="2" id="KW-0178">Competence</keyword>
<reference evidence="4 5" key="1">
    <citation type="submission" date="2019-11" db="EMBL/GenBank/DDBJ databases">
        <title>Bacillus idriensis genome.</title>
        <authorList>
            <person name="Konopka E.N."/>
            <person name="Newman J.D."/>
        </authorList>
    </citation>
    <scope>NUCLEOTIDE SEQUENCE [LARGE SCALE GENOMIC DNA]</scope>
    <source>
        <strain evidence="4 5">DSM 19097</strain>
    </source>
</reference>
<evidence type="ECO:0000313" key="4">
    <source>
        <dbReference type="EMBL" id="MRX56898.1"/>
    </source>
</evidence>
<dbReference type="AlphaFoldDB" id="A0A6I2MET2"/>
<evidence type="ECO:0000256" key="3">
    <source>
        <dbReference type="SAM" id="Phobius"/>
    </source>
</evidence>
<dbReference type="RefSeq" id="WP_154319752.1">
    <property type="nucleotide sequence ID" value="NZ_CAJGAA010000003.1"/>
</dbReference>
<proteinExistence type="predicted"/>
<evidence type="ECO:0000256" key="2">
    <source>
        <dbReference type="ARBA" id="ARBA00023287"/>
    </source>
</evidence>
<dbReference type="GO" id="GO:0009986">
    <property type="term" value="C:cell surface"/>
    <property type="evidence" value="ECO:0007669"/>
    <property type="project" value="UniProtKB-SubCell"/>
</dbReference>
<keyword evidence="3" id="KW-0812">Transmembrane</keyword>
<comment type="subcellular location">
    <subcellularLocation>
        <location evidence="1">Cell surface</location>
    </subcellularLocation>
</comment>
<organism evidence="4 5">
    <name type="scientific">Metabacillus idriensis</name>
    <dbReference type="NCBI Taxonomy" id="324768"/>
    <lineage>
        <taxon>Bacteria</taxon>
        <taxon>Bacillati</taxon>
        <taxon>Bacillota</taxon>
        <taxon>Bacilli</taxon>
        <taxon>Bacillales</taxon>
        <taxon>Bacillaceae</taxon>
        <taxon>Metabacillus</taxon>
    </lineage>
</organism>
<dbReference type="Pfam" id="PF07963">
    <property type="entry name" value="N_methyl"/>
    <property type="match status" value="1"/>
</dbReference>
<evidence type="ECO:0000256" key="1">
    <source>
        <dbReference type="ARBA" id="ARBA00004241"/>
    </source>
</evidence>
<comment type="caution">
    <text evidence="4">The sequence shown here is derived from an EMBL/GenBank/DDBJ whole genome shotgun (WGS) entry which is preliminary data.</text>
</comment>
<protein>
    <recommendedName>
        <fullName evidence="6">Prepilin-type N-terminal cleavage/methylation domain-containing protein</fullName>
    </recommendedName>
</protein>
<evidence type="ECO:0008006" key="6">
    <source>
        <dbReference type="Google" id="ProtNLM"/>
    </source>
</evidence>
<name>A0A6I2MET2_9BACI</name>
<keyword evidence="3" id="KW-1133">Transmembrane helix</keyword>